<dbReference type="AlphaFoldDB" id="A0A813JUN9"/>
<keyword evidence="1" id="KW-0820">tRNA-binding</keyword>
<evidence type="ECO:0000256" key="2">
    <source>
        <dbReference type="ARBA" id="ARBA00022801"/>
    </source>
</evidence>
<evidence type="ECO:0008006" key="6">
    <source>
        <dbReference type="Google" id="ProtNLM"/>
    </source>
</evidence>
<dbReference type="SUPFAM" id="SSF53178">
    <property type="entry name" value="Peptidyl-tRNA hydrolase-like"/>
    <property type="match status" value="1"/>
</dbReference>
<dbReference type="PANTHER" id="PTHR17224">
    <property type="entry name" value="PEPTIDYL-TRNA HYDROLASE"/>
    <property type="match status" value="1"/>
</dbReference>
<organism evidence="4 5">
    <name type="scientific">Polarella glacialis</name>
    <name type="common">Dinoflagellate</name>
    <dbReference type="NCBI Taxonomy" id="89957"/>
    <lineage>
        <taxon>Eukaryota</taxon>
        <taxon>Sar</taxon>
        <taxon>Alveolata</taxon>
        <taxon>Dinophyceae</taxon>
        <taxon>Suessiales</taxon>
        <taxon>Suessiaceae</taxon>
        <taxon>Polarella</taxon>
    </lineage>
</organism>
<comment type="caution">
    <text evidence="4">The sequence shown here is derived from an EMBL/GenBank/DDBJ whole genome shotgun (WGS) entry which is preliminary data.</text>
</comment>
<dbReference type="Pfam" id="PF01195">
    <property type="entry name" value="Pept_tRNA_hydro"/>
    <property type="match status" value="1"/>
</dbReference>
<keyword evidence="2" id="KW-0378">Hydrolase</keyword>
<keyword evidence="3" id="KW-0694">RNA-binding</keyword>
<dbReference type="Gene3D" id="3.40.50.1470">
    <property type="entry name" value="Peptidyl-tRNA hydrolase"/>
    <property type="match status" value="1"/>
</dbReference>
<dbReference type="EMBL" id="CAJNNW010026744">
    <property type="protein sequence ID" value="CAE8687429.1"/>
    <property type="molecule type" value="Genomic_DNA"/>
</dbReference>
<dbReference type="InterPro" id="IPR036416">
    <property type="entry name" value="Pept_tRNA_hydro_sf"/>
</dbReference>
<name>A0A813JUN9_POLGL</name>
<dbReference type="InterPro" id="IPR001328">
    <property type="entry name" value="Pept_tRNA_hydro"/>
</dbReference>
<sequence length="190" mass="20590">MMNGSGGPVSELLQELGIGSDRLAVVYDDMDTEVGRVRFKKSGKAGGHNGVRSLLQHGQEGFLRVRVGISRPPGIAGLELIRFVLGHFSEEERPLMETSLNTSASALTDLVRGVSVVAALGEAHETSPLLVGQDRWRVQAVQSLLDRAAGESIATMDDYQDLAVASRQLSIALFRQSNLLLVRIKVLRRS</sequence>
<dbReference type="GO" id="GO:0004045">
    <property type="term" value="F:peptidyl-tRNA hydrolase activity"/>
    <property type="evidence" value="ECO:0007669"/>
    <property type="project" value="InterPro"/>
</dbReference>
<gene>
    <name evidence="4" type="ORF">PGLA2088_LOCUS25467</name>
</gene>
<evidence type="ECO:0000256" key="1">
    <source>
        <dbReference type="ARBA" id="ARBA00022555"/>
    </source>
</evidence>
<evidence type="ECO:0000256" key="3">
    <source>
        <dbReference type="ARBA" id="ARBA00022884"/>
    </source>
</evidence>
<accession>A0A813JUN9</accession>
<evidence type="ECO:0000313" key="4">
    <source>
        <dbReference type="EMBL" id="CAE8687429.1"/>
    </source>
</evidence>
<reference evidence="4" key="1">
    <citation type="submission" date="2021-02" db="EMBL/GenBank/DDBJ databases">
        <authorList>
            <person name="Dougan E. K."/>
            <person name="Rhodes N."/>
            <person name="Thang M."/>
            <person name="Chan C."/>
        </authorList>
    </citation>
    <scope>NUCLEOTIDE SEQUENCE</scope>
</reference>
<dbReference type="Proteomes" id="UP000626109">
    <property type="component" value="Unassembled WGS sequence"/>
</dbReference>
<proteinExistence type="predicted"/>
<dbReference type="GO" id="GO:0000049">
    <property type="term" value="F:tRNA binding"/>
    <property type="evidence" value="ECO:0007669"/>
    <property type="project" value="UniProtKB-KW"/>
</dbReference>
<dbReference type="PANTHER" id="PTHR17224:SF1">
    <property type="entry name" value="PEPTIDYL-TRNA HYDROLASE"/>
    <property type="match status" value="1"/>
</dbReference>
<evidence type="ECO:0000313" key="5">
    <source>
        <dbReference type="Proteomes" id="UP000626109"/>
    </source>
</evidence>
<protein>
    <recommendedName>
        <fullName evidence="6">Peptidyl-tRNA hydrolase</fullName>
    </recommendedName>
</protein>